<keyword evidence="6" id="KW-0573">Peptidoglycan synthesis</keyword>
<feature type="transmembrane region" description="Helical" evidence="16">
    <location>
        <begin position="305"/>
        <end position="326"/>
    </location>
</feature>
<evidence type="ECO:0000256" key="11">
    <source>
        <dbReference type="ARBA" id="ARBA00038053"/>
    </source>
</evidence>
<comment type="catalytic activity">
    <reaction evidence="15">
        <text>[GlcNAc-(1-&gt;4)-Mur2Ac(oyl-L-Ala-gamma-D-Glu-L-Lys-D-Ala-D-Ala)](n)-di-trans,octa-cis-undecaprenyl diphosphate + beta-D-GlcNAc-(1-&gt;4)-Mur2Ac(oyl-L-Ala-gamma-D-Glu-L-Lys-D-Ala-D-Ala)-di-trans,octa-cis-undecaprenyl diphosphate = [GlcNAc-(1-&gt;4)-Mur2Ac(oyl-L-Ala-gamma-D-Glu-L-Lys-D-Ala-D-Ala)](n+1)-di-trans,octa-cis-undecaprenyl diphosphate + di-trans,octa-cis-undecaprenyl diphosphate + H(+)</text>
        <dbReference type="Rhea" id="RHEA:23708"/>
        <dbReference type="Rhea" id="RHEA-COMP:9602"/>
        <dbReference type="Rhea" id="RHEA-COMP:9603"/>
        <dbReference type="ChEBI" id="CHEBI:15378"/>
        <dbReference type="ChEBI" id="CHEBI:58405"/>
        <dbReference type="ChEBI" id="CHEBI:60033"/>
        <dbReference type="ChEBI" id="CHEBI:78435"/>
        <dbReference type="EC" id="2.4.99.28"/>
    </reaction>
</comment>
<keyword evidence="8 16" id="KW-0472">Membrane</keyword>
<evidence type="ECO:0000313" key="17">
    <source>
        <dbReference type="EMBL" id="WPX97164.1"/>
    </source>
</evidence>
<evidence type="ECO:0000256" key="6">
    <source>
        <dbReference type="ARBA" id="ARBA00022984"/>
    </source>
</evidence>
<dbReference type="InterPro" id="IPR001182">
    <property type="entry name" value="FtsW/RodA"/>
</dbReference>
<keyword evidence="3" id="KW-0808">Transferase</keyword>
<dbReference type="EMBL" id="CP110820">
    <property type="protein sequence ID" value="WPX97164.1"/>
    <property type="molecule type" value="Genomic_DNA"/>
</dbReference>
<evidence type="ECO:0000256" key="10">
    <source>
        <dbReference type="ARBA" id="ARBA00033270"/>
    </source>
</evidence>
<dbReference type="Pfam" id="PF01098">
    <property type="entry name" value="FTSW_RODA_SPOVE"/>
    <property type="match status" value="1"/>
</dbReference>
<dbReference type="PANTHER" id="PTHR30474:SF2">
    <property type="entry name" value="PEPTIDOGLYCAN GLYCOSYLTRANSFERASE FTSW-RELATED"/>
    <property type="match status" value="1"/>
</dbReference>
<sequence>MEFNTRRKSSIWGSVDLVALANIVFIMLLGILLLASAGAGVAEKLKLPSYYFFKKQLVFLVLGMGIILFLISLSEKSIRRIVLLGFISTTALLVLVIFFGDATKGAKRWLNVFGFSLQPSEFLKPFYTCFLAIILSHANAKVNLKTFSICIFFNIIVAGLLLLQPDFGMTVVNTMATFALLFIAGIKLSWVLVMFVFFICSVYVAYLCFPHVASRVNKFINPVDSSNYQVQKSLSSYLDGGLFGKGPGEGTIKYNLPDAHTDFIFAVGAEEFGVIFCLLIMLTFAIFILRGFWGLTKLTNLFHIYASFGILLHFAMQFLFNIGVTLNLFPTKGMTLPFISYGGSSMIAFSIAAGIYLNLSSKKHVANSVVAKKFVFIQDKY</sequence>
<reference evidence="17 18" key="1">
    <citation type="submission" date="2022-11" db="EMBL/GenBank/DDBJ databases">
        <title>Host association and intracellularity evolved multiple times independently in the Rickettsiales.</title>
        <authorList>
            <person name="Castelli M."/>
            <person name="Nardi T."/>
            <person name="Gammuto L."/>
            <person name="Bellinzona G."/>
            <person name="Sabaneyeva E."/>
            <person name="Potekhin A."/>
            <person name="Serra V."/>
            <person name="Petroni G."/>
            <person name="Sassera D."/>
        </authorList>
    </citation>
    <scope>NUCLEOTIDE SEQUENCE [LARGE SCALE GENOMIC DNA]</scope>
    <source>
        <strain evidence="17 18">NDG2</strain>
    </source>
</reference>
<feature type="transmembrane region" description="Helical" evidence="16">
    <location>
        <begin position="338"/>
        <end position="359"/>
    </location>
</feature>
<name>A0ABZ0ULZ9_9RICK</name>
<keyword evidence="7 16" id="KW-1133">Transmembrane helix</keyword>
<comment type="similarity">
    <text evidence="11">Belongs to the SEDS family. FtsW subfamily.</text>
</comment>
<evidence type="ECO:0000256" key="13">
    <source>
        <dbReference type="ARBA" id="ARBA00041418"/>
    </source>
</evidence>
<evidence type="ECO:0000256" key="7">
    <source>
        <dbReference type="ARBA" id="ARBA00022989"/>
    </source>
</evidence>
<evidence type="ECO:0000256" key="2">
    <source>
        <dbReference type="ARBA" id="ARBA00022676"/>
    </source>
</evidence>
<evidence type="ECO:0000256" key="12">
    <source>
        <dbReference type="ARBA" id="ARBA00041185"/>
    </source>
</evidence>
<feature type="transmembrane region" description="Helical" evidence="16">
    <location>
        <begin position="122"/>
        <end position="140"/>
    </location>
</feature>
<keyword evidence="2" id="KW-0328">Glycosyltransferase</keyword>
<evidence type="ECO:0000256" key="3">
    <source>
        <dbReference type="ARBA" id="ARBA00022679"/>
    </source>
</evidence>
<accession>A0ABZ0ULZ9</accession>
<feature type="transmembrane region" description="Helical" evidence="16">
    <location>
        <begin position="272"/>
        <end position="293"/>
    </location>
</feature>
<keyword evidence="18" id="KW-1185">Reference proteome</keyword>
<feature type="transmembrane region" description="Helical" evidence="16">
    <location>
        <begin position="81"/>
        <end position="102"/>
    </location>
</feature>
<protein>
    <recommendedName>
        <fullName evidence="12">Probable peptidoglycan glycosyltransferase FtsW</fullName>
        <ecNumber evidence="14">2.4.99.28</ecNumber>
    </recommendedName>
    <alternativeName>
        <fullName evidence="13">Cell division protein FtsW</fullName>
    </alternativeName>
    <alternativeName>
        <fullName evidence="10">Cell wall polymerase</fullName>
    </alternativeName>
    <alternativeName>
        <fullName evidence="9">Peptidoglycan polymerase</fullName>
    </alternativeName>
</protein>
<evidence type="ECO:0000256" key="5">
    <source>
        <dbReference type="ARBA" id="ARBA00022960"/>
    </source>
</evidence>
<evidence type="ECO:0000256" key="1">
    <source>
        <dbReference type="ARBA" id="ARBA00004141"/>
    </source>
</evidence>
<evidence type="ECO:0000256" key="4">
    <source>
        <dbReference type="ARBA" id="ARBA00022692"/>
    </source>
</evidence>
<dbReference type="PANTHER" id="PTHR30474">
    <property type="entry name" value="CELL CYCLE PROTEIN"/>
    <property type="match status" value="1"/>
</dbReference>
<evidence type="ECO:0000313" key="18">
    <source>
        <dbReference type="Proteomes" id="UP001327219"/>
    </source>
</evidence>
<gene>
    <name evidence="17" type="ORF">Bandiella_01308</name>
</gene>
<dbReference type="EC" id="2.4.99.28" evidence="14"/>
<keyword evidence="5" id="KW-0133">Cell shape</keyword>
<feature type="transmembrane region" description="Helical" evidence="16">
    <location>
        <begin position="57"/>
        <end position="74"/>
    </location>
</feature>
<comment type="subcellular location">
    <subcellularLocation>
        <location evidence="1">Membrane</location>
        <topology evidence="1">Multi-pass membrane protein</topology>
    </subcellularLocation>
</comment>
<keyword evidence="4 16" id="KW-0812">Transmembrane</keyword>
<organism evidence="17 18">
    <name type="scientific">Candidatus Bandiella euplotis</name>
    <dbReference type="NCBI Taxonomy" id="1664265"/>
    <lineage>
        <taxon>Bacteria</taxon>
        <taxon>Pseudomonadati</taxon>
        <taxon>Pseudomonadota</taxon>
        <taxon>Alphaproteobacteria</taxon>
        <taxon>Rickettsiales</taxon>
        <taxon>Candidatus Midichloriaceae</taxon>
        <taxon>Candidatus Bandiella</taxon>
    </lineage>
</organism>
<evidence type="ECO:0000256" key="15">
    <source>
        <dbReference type="ARBA" id="ARBA00049902"/>
    </source>
</evidence>
<feature type="transmembrane region" description="Helical" evidence="16">
    <location>
        <begin position="12"/>
        <end position="37"/>
    </location>
</feature>
<evidence type="ECO:0000256" key="16">
    <source>
        <dbReference type="SAM" id="Phobius"/>
    </source>
</evidence>
<evidence type="ECO:0000256" key="9">
    <source>
        <dbReference type="ARBA" id="ARBA00032370"/>
    </source>
</evidence>
<evidence type="ECO:0000256" key="14">
    <source>
        <dbReference type="ARBA" id="ARBA00044770"/>
    </source>
</evidence>
<evidence type="ECO:0000256" key="8">
    <source>
        <dbReference type="ARBA" id="ARBA00023136"/>
    </source>
</evidence>
<feature type="transmembrane region" description="Helical" evidence="16">
    <location>
        <begin position="176"/>
        <end position="209"/>
    </location>
</feature>
<feature type="transmembrane region" description="Helical" evidence="16">
    <location>
        <begin position="147"/>
        <end position="164"/>
    </location>
</feature>
<proteinExistence type="inferred from homology"/>
<dbReference type="Proteomes" id="UP001327219">
    <property type="component" value="Chromosome"/>
</dbReference>